<sequence length="538" mass="54681">MTSRWNQQSIGARMSAVFGLLFAVLVAAIALGLVTAQVQRAYADRVSQADAVLRLAEEARFQIADATGWQGLVVADVAASGPSALADDADNRAGLLASEVTVRQWLADLDTTGATEAERAAFDGLAPAWDAFFAGDDAVVALLRTGDPADYAAAMDSINNGAAGESYDQVLTLADEIQASARDRVTALQEQQRAAEQRGRTALIALGIGAALFAAYAARKVTRDVAGPAGRISDVAAALAEGDLTPRTGLAGGGEISRAGQALDAAIDAVATLVGHVSRTAEHTDATVGSLRDAAAEGARAAQETNAQVGAAAASADQVSRNVQAVAAGAEQMGASIREIAENASQAARFAAQATAEVTATNDTVARLGTSSQEIGNVVKVITSIAEQTNLLALNATIEAARAGEAGKGFAVVAGEVKELATETARATEDIARRVEAIQNDTTGAVAAIDQVSQIIARISDYQMTIASAVEEQTATTAEMSRAVTEAAAGAGEIAGSITTVAATAGTSADVLARVDGDMDDVAGSTRELATRIAAFRV</sequence>
<dbReference type="InterPro" id="IPR003660">
    <property type="entry name" value="HAMP_dom"/>
</dbReference>
<dbReference type="PROSITE" id="PS50885">
    <property type="entry name" value="HAMP"/>
    <property type="match status" value="1"/>
</dbReference>
<comment type="similarity">
    <text evidence="4">Belongs to the methyl-accepting chemotaxis (MCP) protein family.</text>
</comment>
<evidence type="ECO:0000313" key="10">
    <source>
        <dbReference type="Proteomes" id="UP000321723"/>
    </source>
</evidence>
<evidence type="ECO:0000313" key="9">
    <source>
        <dbReference type="EMBL" id="MBB5473361.1"/>
    </source>
</evidence>
<dbReference type="Gene3D" id="1.10.287.950">
    <property type="entry name" value="Methyl-accepting chemotaxis protein"/>
    <property type="match status" value="1"/>
</dbReference>
<name>A0A511F9X5_9CELL</name>
<gene>
    <name evidence="8" type="ORF">CHO01_04700</name>
    <name evidence="9" type="ORF">HNR08_002097</name>
</gene>
<dbReference type="EMBL" id="JACHDN010000001">
    <property type="protein sequence ID" value="MBB5473361.1"/>
    <property type="molecule type" value="Genomic_DNA"/>
</dbReference>
<dbReference type="Proteomes" id="UP000564629">
    <property type="component" value="Unassembled WGS sequence"/>
</dbReference>
<protein>
    <submittedName>
        <fullName evidence="9">Methyl-accepting chemotaxis protein</fullName>
    </submittedName>
</protein>
<dbReference type="GO" id="GO:0006935">
    <property type="term" value="P:chemotaxis"/>
    <property type="evidence" value="ECO:0007669"/>
    <property type="project" value="InterPro"/>
</dbReference>
<dbReference type="PANTHER" id="PTHR32089:SF112">
    <property type="entry name" value="LYSOZYME-LIKE PROTEIN-RELATED"/>
    <property type="match status" value="1"/>
</dbReference>
<evidence type="ECO:0000313" key="11">
    <source>
        <dbReference type="Proteomes" id="UP000564629"/>
    </source>
</evidence>
<keyword evidence="3 5" id="KW-0807">Transducer</keyword>
<dbReference type="PANTHER" id="PTHR32089">
    <property type="entry name" value="METHYL-ACCEPTING CHEMOTAXIS PROTEIN MCPB"/>
    <property type="match status" value="1"/>
</dbReference>
<keyword evidence="10" id="KW-1185">Reference proteome</keyword>
<dbReference type="AlphaFoldDB" id="A0A511F9X5"/>
<dbReference type="Proteomes" id="UP000321723">
    <property type="component" value="Unassembled WGS sequence"/>
</dbReference>
<evidence type="ECO:0000259" key="6">
    <source>
        <dbReference type="PROSITE" id="PS50111"/>
    </source>
</evidence>
<evidence type="ECO:0000256" key="2">
    <source>
        <dbReference type="ARBA" id="ARBA00022989"/>
    </source>
</evidence>
<evidence type="ECO:0000313" key="8">
    <source>
        <dbReference type="EMBL" id="GEL45354.1"/>
    </source>
</evidence>
<dbReference type="Pfam" id="PF00015">
    <property type="entry name" value="MCPsignal"/>
    <property type="match status" value="1"/>
</dbReference>
<evidence type="ECO:0000256" key="3">
    <source>
        <dbReference type="ARBA" id="ARBA00023224"/>
    </source>
</evidence>
<dbReference type="InterPro" id="IPR004089">
    <property type="entry name" value="MCPsignal_dom"/>
</dbReference>
<dbReference type="GO" id="GO:0007165">
    <property type="term" value="P:signal transduction"/>
    <property type="evidence" value="ECO:0007669"/>
    <property type="project" value="UniProtKB-KW"/>
</dbReference>
<keyword evidence="2" id="KW-0472">Membrane</keyword>
<evidence type="ECO:0000256" key="5">
    <source>
        <dbReference type="PROSITE-ProRule" id="PRU00284"/>
    </source>
</evidence>
<accession>A0A511F9X5</accession>
<evidence type="ECO:0000256" key="1">
    <source>
        <dbReference type="ARBA" id="ARBA00022692"/>
    </source>
</evidence>
<reference evidence="9 11" key="2">
    <citation type="submission" date="2020-08" db="EMBL/GenBank/DDBJ databases">
        <title>Sequencing the genomes of 1000 actinobacteria strains.</title>
        <authorList>
            <person name="Klenk H.-P."/>
        </authorList>
    </citation>
    <scope>NUCLEOTIDE SEQUENCE [LARGE SCALE GENOMIC DNA]</scope>
    <source>
        <strain evidence="9 11">DSM 9581</strain>
    </source>
</reference>
<evidence type="ECO:0000259" key="7">
    <source>
        <dbReference type="PROSITE" id="PS50885"/>
    </source>
</evidence>
<comment type="caution">
    <text evidence="8">The sequence shown here is derived from an EMBL/GenBank/DDBJ whole genome shotgun (WGS) entry which is preliminary data.</text>
</comment>
<proteinExistence type="inferred from homology"/>
<dbReference type="SMART" id="SM00304">
    <property type="entry name" value="HAMP"/>
    <property type="match status" value="1"/>
</dbReference>
<dbReference type="PRINTS" id="PR00260">
    <property type="entry name" value="CHEMTRNSDUCR"/>
</dbReference>
<dbReference type="SMART" id="SM00283">
    <property type="entry name" value="MA"/>
    <property type="match status" value="1"/>
</dbReference>
<reference evidence="8 10" key="1">
    <citation type="submission" date="2019-07" db="EMBL/GenBank/DDBJ databases">
        <title>Whole genome shotgun sequence of Cellulomonas hominis NBRC 16055.</title>
        <authorList>
            <person name="Hosoyama A."/>
            <person name="Uohara A."/>
            <person name="Ohji S."/>
            <person name="Ichikawa N."/>
        </authorList>
    </citation>
    <scope>NUCLEOTIDE SEQUENCE [LARGE SCALE GENOMIC DNA]</scope>
    <source>
        <strain evidence="8 10">NBRC 16055</strain>
    </source>
</reference>
<organism evidence="8 10">
    <name type="scientific">Cellulomonas hominis</name>
    <dbReference type="NCBI Taxonomy" id="156981"/>
    <lineage>
        <taxon>Bacteria</taxon>
        <taxon>Bacillati</taxon>
        <taxon>Actinomycetota</taxon>
        <taxon>Actinomycetes</taxon>
        <taxon>Micrococcales</taxon>
        <taxon>Cellulomonadaceae</taxon>
        <taxon>Cellulomonas</taxon>
    </lineage>
</organism>
<keyword evidence="1" id="KW-0812">Transmembrane</keyword>
<dbReference type="GO" id="GO:0016020">
    <property type="term" value="C:membrane"/>
    <property type="evidence" value="ECO:0007669"/>
    <property type="project" value="InterPro"/>
</dbReference>
<dbReference type="EMBL" id="BJVQ01000003">
    <property type="protein sequence ID" value="GEL45354.1"/>
    <property type="molecule type" value="Genomic_DNA"/>
</dbReference>
<evidence type="ECO:0000256" key="4">
    <source>
        <dbReference type="ARBA" id="ARBA00029447"/>
    </source>
</evidence>
<feature type="domain" description="Methyl-accepting transducer" evidence="6">
    <location>
        <begin position="280"/>
        <end position="516"/>
    </location>
</feature>
<dbReference type="InterPro" id="IPR004090">
    <property type="entry name" value="Chemotax_Me-accpt_rcpt"/>
</dbReference>
<dbReference type="RefSeq" id="WP_246802895.1">
    <property type="nucleotide sequence ID" value="NZ_JACHDN010000001.1"/>
</dbReference>
<feature type="domain" description="HAMP" evidence="7">
    <location>
        <begin position="223"/>
        <end position="275"/>
    </location>
</feature>
<dbReference type="GO" id="GO:0004888">
    <property type="term" value="F:transmembrane signaling receptor activity"/>
    <property type="evidence" value="ECO:0007669"/>
    <property type="project" value="InterPro"/>
</dbReference>
<dbReference type="PROSITE" id="PS50111">
    <property type="entry name" value="CHEMOTAXIS_TRANSDUC_2"/>
    <property type="match status" value="1"/>
</dbReference>
<dbReference type="SUPFAM" id="SSF58104">
    <property type="entry name" value="Methyl-accepting chemotaxis protein (MCP) signaling domain"/>
    <property type="match status" value="1"/>
</dbReference>
<keyword evidence="2" id="KW-1133">Transmembrane helix</keyword>